<dbReference type="PROSITE" id="PS51375">
    <property type="entry name" value="PPR"/>
    <property type="match status" value="3"/>
</dbReference>
<comment type="caution">
    <text evidence="4">The sequence shown here is derived from an EMBL/GenBank/DDBJ whole genome shotgun (WGS) entry which is preliminary data.</text>
</comment>
<evidence type="ECO:0000256" key="2">
    <source>
        <dbReference type="ARBA" id="ARBA00022737"/>
    </source>
</evidence>
<dbReference type="PANTHER" id="PTHR45717:SF15">
    <property type="entry name" value="AGL218WP"/>
    <property type="match status" value="1"/>
</dbReference>
<dbReference type="PANTHER" id="PTHR45717">
    <property type="entry name" value="OS12G0527900 PROTEIN"/>
    <property type="match status" value="1"/>
</dbReference>
<keyword evidence="5" id="KW-1185">Reference proteome</keyword>
<evidence type="ECO:0000256" key="1">
    <source>
        <dbReference type="ARBA" id="ARBA00007626"/>
    </source>
</evidence>
<sequence>MEENGGNLVFWEVGFSTTAISFSGNRGFSIRASSAPFPDFELPVTYVQDKAGIFYSPELAPDSCTSFKGFYRRKHVSANVFLVRRGLSSQASGKSSKEEDDLEDGFSELEALDSAKTVQDDNAEDENEDELILAADFFDDDNEKEDDAETSKSEMEISDTEADLIEEVPSGNRASSALFLAIVASPGLFVRNSLDKWVQDGNYLDRRDIYTKMYKLRRLRMYGRALQFLDWLEASKQLEFVESDYASRLDLIAKLYGIQKVWKYIEKIPESLRGELIYRTILSNYVRVNNVKKAEEVFNQMRDLDLPLTVSACNKLLLLYKKNNKRKIADVLILMEKENLKPSLVTYKLLMDTKGQLRDISGMEKIFETMKADGIEPDTHTNFVLARHYASAGLEEKAVAVLREMEDNDLNENRHVCRSLLRIYGELGHADDLKRVWKVCEANPWNGESIAAIQAWGKLKNIEEAEAVFEKMLKALKRPSSIHFFPLLKVYADHKMVSKGMDLVKHMADSGCKIGPQTWDLLVTLCVKAGEIEKADAVLEKAGQREQVKPMVRSYMAVMDQYSKRGDVHNTEKIFHRMREAGYSAGLHQFQTLVQAYINAKAPVYGMRDRMKAVNVFADRGFAEQLAQVDAFKKTTASDFLD</sequence>
<reference evidence="4" key="1">
    <citation type="submission" date="2023-07" db="EMBL/GenBank/DDBJ databases">
        <title>draft genome sequence of fig (Ficus carica).</title>
        <authorList>
            <person name="Takahashi T."/>
            <person name="Nishimura K."/>
        </authorList>
    </citation>
    <scope>NUCLEOTIDE SEQUENCE</scope>
</reference>
<keyword evidence="2" id="KW-0677">Repeat</keyword>
<proteinExistence type="inferred from homology"/>
<dbReference type="InterPro" id="IPR011990">
    <property type="entry name" value="TPR-like_helical_dom_sf"/>
</dbReference>
<name>A0AA88DM13_FICCA</name>
<evidence type="ECO:0000256" key="3">
    <source>
        <dbReference type="PROSITE-ProRule" id="PRU00708"/>
    </source>
</evidence>
<evidence type="ECO:0000313" key="5">
    <source>
        <dbReference type="Proteomes" id="UP001187192"/>
    </source>
</evidence>
<comment type="similarity">
    <text evidence="1">Belongs to the PPR family. P subfamily.</text>
</comment>
<feature type="repeat" description="PPR" evidence="3">
    <location>
        <begin position="274"/>
        <end position="308"/>
    </location>
</feature>
<dbReference type="SUPFAM" id="SSF48452">
    <property type="entry name" value="TPR-like"/>
    <property type="match status" value="1"/>
</dbReference>
<accession>A0AA88DM13</accession>
<evidence type="ECO:0008006" key="6">
    <source>
        <dbReference type="Google" id="ProtNLM"/>
    </source>
</evidence>
<dbReference type="Pfam" id="PF01535">
    <property type="entry name" value="PPR"/>
    <property type="match status" value="3"/>
</dbReference>
<dbReference type="GO" id="GO:0005739">
    <property type="term" value="C:mitochondrion"/>
    <property type="evidence" value="ECO:0007669"/>
    <property type="project" value="TreeGrafter"/>
</dbReference>
<dbReference type="GO" id="GO:0003729">
    <property type="term" value="F:mRNA binding"/>
    <property type="evidence" value="ECO:0007669"/>
    <property type="project" value="UniProtKB-ARBA"/>
</dbReference>
<dbReference type="Proteomes" id="UP001187192">
    <property type="component" value="Unassembled WGS sequence"/>
</dbReference>
<evidence type="ECO:0000313" key="4">
    <source>
        <dbReference type="EMBL" id="GMN57748.1"/>
    </source>
</evidence>
<dbReference type="EMBL" id="BTGU01000072">
    <property type="protein sequence ID" value="GMN57748.1"/>
    <property type="molecule type" value="Genomic_DNA"/>
</dbReference>
<dbReference type="AlphaFoldDB" id="A0AA88DM13"/>
<dbReference type="InterPro" id="IPR002885">
    <property type="entry name" value="PPR_rpt"/>
</dbReference>
<gene>
    <name evidence="4" type="ORF">TIFTF001_026839</name>
</gene>
<dbReference type="Pfam" id="PF13812">
    <property type="entry name" value="PPR_3"/>
    <property type="match status" value="2"/>
</dbReference>
<dbReference type="NCBIfam" id="TIGR00756">
    <property type="entry name" value="PPR"/>
    <property type="match status" value="2"/>
</dbReference>
<feature type="repeat" description="PPR" evidence="3">
    <location>
        <begin position="551"/>
        <end position="585"/>
    </location>
</feature>
<feature type="repeat" description="PPR" evidence="3">
    <location>
        <begin position="343"/>
        <end position="377"/>
    </location>
</feature>
<dbReference type="Gene3D" id="1.25.40.10">
    <property type="entry name" value="Tetratricopeptide repeat domain"/>
    <property type="match status" value="3"/>
</dbReference>
<protein>
    <recommendedName>
        <fullName evidence="6">Pentatricopeptide repeat-containing protein</fullName>
    </recommendedName>
</protein>
<organism evidence="4 5">
    <name type="scientific">Ficus carica</name>
    <name type="common">Common fig</name>
    <dbReference type="NCBI Taxonomy" id="3494"/>
    <lineage>
        <taxon>Eukaryota</taxon>
        <taxon>Viridiplantae</taxon>
        <taxon>Streptophyta</taxon>
        <taxon>Embryophyta</taxon>
        <taxon>Tracheophyta</taxon>
        <taxon>Spermatophyta</taxon>
        <taxon>Magnoliopsida</taxon>
        <taxon>eudicotyledons</taxon>
        <taxon>Gunneridae</taxon>
        <taxon>Pentapetalae</taxon>
        <taxon>rosids</taxon>
        <taxon>fabids</taxon>
        <taxon>Rosales</taxon>
        <taxon>Moraceae</taxon>
        <taxon>Ficeae</taxon>
        <taxon>Ficus</taxon>
    </lineage>
</organism>